<dbReference type="RefSeq" id="WP_057559351.1">
    <property type="nucleotide sequence ID" value="NZ_CDNY01000028.1"/>
</dbReference>
<dbReference type="SUPFAM" id="SSF53335">
    <property type="entry name" value="S-adenosyl-L-methionine-dependent methyltransferases"/>
    <property type="match status" value="1"/>
</dbReference>
<dbReference type="InterPro" id="IPR003356">
    <property type="entry name" value="DNA_methylase_A-5"/>
</dbReference>
<feature type="domain" description="DNA methylase adenine-specific" evidence="7">
    <location>
        <begin position="296"/>
        <end position="534"/>
    </location>
</feature>
<evidence type="ECO:0000313" key="9">
    <source>
        <dbReference type="Proteomes" id="UP000049685"/>
    </source>
</evidence>
<evidence type="ECO:0000256" key="2">
    <source>
        <dbReference type="ARBA" id="ARBA00022603"/>
    </source>
</evidence>
<dbReference type="Proteomes" id="UP000049685">
    <property type="component" value="Unassembled WGS sequence"/>
</dbReference>
<reference evidence="9" key="1">
    <citation type="submission" date="2015-01" db="EMBL/GenBank/DDBJ databases">
        <authorList>
            <person name="Aslett A.Martin."/>
            <person name="De Silva Nishadi"/>
        </authorList>
    </citation>
    <scope>NUCLEOTIDE SEQUENCE [LARGE SCALE GENOMIC DNA]</scope>
    <source>
        <strain evidence="9">UMC4404</strain>
    </source>
</reference>
<dbReference type="InterPro" id="IPR051537">
    <property type="entry name" value="DNA_Adenine_Mtase"/>
</dbReference>
<dbReference type="GO" id="GO:0009307">
    <property type="term" value="P:DNA restriction-modification system"/>
    <property type="evidence" value="ECO:0007669"/>
    <property type="project" value="UniProtKB-KW"/>
</dbReference>
<evidence type="ECO:0000313" key="8">
    <source>
        <dbReference type="EMBL" id="CEO35900.1"/>
    </source>
</evidence>
<dbReference type="GO" id="GO:0016787">
    <property type="term" value="F:hydrolase activity"/>
    <property type="evidence" value="ECO:0007669"/>
    <property type="project" value="UniProtKB-KW"/>
</dbReference>
<sequence>MSKYLNETVTEDIVVDNLVAKGFPKGLINKHIVRNPDIKKLLSKASKKVDSTSPGFPDISTSIPSKNDFILVCECKADIKFHQSENGDRPVEYAVDGAIHYGEFLSKEYNVVIIGASGMNQDELKISTFFLAKGCTKESIVDLNLSTILSPNEYINHCIYSHEFKHSKLLELNKLSRDLHNYLRDYAKLAENEKPLLIGAIILALLYPSFETGYKDTENDDFLSDEIYEALEKVLKKSKYDVSEDKRKIILNVFSFIKVHPELNRKGTNLESRVLYNLVKKVAEEIIPIIKIYHDLDMVGDFYREFLRYTGGDKKSLGIVLTPTHITDLFAELANLSINDIILDTCAGTGGFIISAYNYMKQNIKDPEKLENLRNQLIAVEQQPQMFALLAINMILREIPLTNVYAENSFDLIPSLTLKNATFGPQNPPYAQKGDGLSELDFFKSLTDCITVNGRAMSILPLSCVISPEFSNIKEKLMENNTLEAVLSMPDDLFYPVGTITCIIIFKVGVPHPKNFKTWFAYCKDDGFVKTKNAGRIDLHNKWNTVKEKWVTSFINRVETPGFSVLKEVGFNDEWIAEAYIETDYSDINDSDIEEVLKNYALFKITHENNSDINEGCDDDEKNI</sequence>
<keyword evidence="5" id="KW-0680">Restriction system</keyword>
<dbReference type="InterPro" id="IPR029063">
    <property type="entry name" value="SAM-dependent_MTases_sf"/>
</dbReference>
<dbReference type="AlphaFoldDB" id="A0A9P1PCU8"/>
<dbReference type="Gene3D" id="3.40.50.150">
    <property type="entry name" value="Vaccinia Virus protein VP39"/>
    <property type="match status" value="1"/>
</dbReference>
<comment type="caution">
    <text evidence="8">The sequence shown here is derived from an EMBL/GenBank/DDBJ whole genome shotgun (WGS) entry which is preliminary data.</text>
</comment>
<keyword evidence="2" id="KW-0489">Methyltransferase</keyword>
<dbReference type="PRINTS" id="PR00507">
    <property type="entry name" value="N12N6MTFRASE"/>
</dbReference>
<dbReference type="PANTHER" id="PTHR42933">
    <property type="entry name" value="SLR6095 PROTEIN"/>
    <property type="match status" value="1"/>
</dbReference>
<dbReference type="GO" id="GO:0009007">
    <property type="term" value="F:site-specific DNA-methyltransferase (adenine-specific) activity"/>
    <property type="evidence" value="ECO:0007669"/>
    <property type="project" value="UniProtKB-EC"/>
</dbReference>
<gene>
    <name evidence="8" type="primary">bcgIA</name>
    <name evidence="8" type="ORF">UMC4404_28881</name>
</gene>
<evidence type="ECO:0000256" key="5">
    <source>
        <dbReference type="ARBA" id="ARBA00022747"/>
    </source>
</evidence>
<dbReference type="PANTHER" id="PTHR42933:SF4">
    <property type="entry name" value="TYPE I RESTRICTION ENZYME ECOKI METHYLASE SUBUNIT"/>
    <property type="match status" value="1"/>
</dbReference>
<dbReference type="GO" id="GO:0008170">
    <property type="term" value="F:N-methyltransferase activity"/>
    <property type="evidence" value="ECO:0007669"/>
    <property type="project" value="InterPro"/>
</dbReference>
<organism evidence="8 9">
    <name type="scientific">Paraclostridium sordellii</name>
    <name type="common">Clostridium sordellii</name>
    <dbReference type="NCBI Taxonomy" id="1505"/>
    <lineage>
        <taxon>Bacteria</taxon>
        <taxon>Bacillati</taxon>
        <taxon>Bacillota</taxon>
        <taxon>Clostridia</taxon>
        <taxon>Peptostreptococcales</taxon>
        <taxon>Peptostreptococcaceae</taxon>
        <taxon>Paraclostridium</taxon>
    </lineage>
</organism>
<keyword evidence="4" id="KW-0949">S-adenosyl-L-methionine</keyword>
<evidence type="ECO:0000259" key="7">
    <source>
        <dbReference type="Pfam" id="PF02384"/>
    </source>
</evidence>
<evidence type="ECO:0000256" key="1">
    <source>
        <dbReference type="ARBA" id="ARBA00011900"/>
    </source>
</evidence>
<accession>A0A9P1PCU8</accession>
<name>A0A9P1PCU8_PARSO</name>
<protein>
    <recommendedName>
        <fullName evidence="1">site-specific DNA-methyltransferase (adenine-specific)</fullName>
        <ecNumber evidence="1">2.1.1.72</ecNumber>
    </recommendedName>
</protein>
<keyword evidence="8" id="KW-0378">Hydrolase</keyword>
<keyword evidence="3" id="KW-0808">Transferase</keyword>
<evidence type="ECO:0000256" key="3">
    <source>
        <dbReference type="ARBA" id="ARBA00022679"/>
    </source>
</evidence>
<dbReference type="EMBL" id="CDNY01000028">
    <property type="protein sequence ID" value="CEO35900.1"/>
    <property type="molecule type" value="Genomic_DNA"/>
</dbReference>
<dbReference type="GO" id="GO:0032259">
    <property type="term" value="P:methylation"/>
    <property type="evidence" value="ECO:0007669"/>
    <property type="project" value="UniProtKB-KW"/>
</dbReference>
<evidence type="ECO:0000256" key="4">
    <source>
        <dbReference type="ARBA" id="ARBA00022691"/>
    </source>
</evidence>
<dbReference type="GO" id="GO:0003677">
    <property type="term" value="F:DNA binding"/>
    <property type="evidence" value="ECO:0007669"/>
    <property type="project" value="InterPro"/>
</dbReference>
<proteinExistence type="predicted"/>
<dbReference type="Pfam" id="PF02384">
    <property type="entry name" value="N6_Mtase"/>
    <property type="match status" value="1"/>
</dbReference>
<comment type="catalytic activity">
    <reaction evidence="6">
        <text>a 2'-deoxyadenosine in DNA + S-adenosyl-L-methionine = an N(6)-methyl-2'-deoxyadenosine in DNA + S-adenosyl-L-homocysteine + H(+)</text>
        <dbReference type="Rhea" id="RHEA:15197"/>
        <dbReference type="Rhea" id="RHEA-COMP:12418"/>
        <dbReference type="Rhea" id="RHEA-COMP:12419"/>
        <dbReference type="ChEBI" id="CHEBI:15378"/>
        <dbReference type="ChEBI" id="CHEBI:57856"/>
        <dbReference type="ChEBI" id="CHEBI:59789"/>
        <dbReference type="ChEBI" id="CHEBI:90615"/>
        <dbReference type="ChEBI" id="CHEBI:90616"/>
        <dbReference type="EC" id="2.1.1.72"/>
    </reaction>
</comment>
<dbReference type="EC" id="2.1.1.72" evidence="1"/>
<evidence type="ECO:0000256" key="6">
    <source>
        <dbReference type="ARBA" id="ARBA00047942"/>
    </source>
</evidence>